<dbReference type="PANTHER" id="PTHR31635:SF196">
    <property type="entry name" value="REVERSE TRANSCRIPTASE DOMAIN-CONTAINING PROTEIN-RELATED"/>
    <property type="match status" value="1"/>
</dbReference>
<name>A0ABD3GDE6_9MARC</name>
<keyword evidence="2" id="KW-1185">Reference proteome</keyword>
<dbReference type="AlphaFoldDB" id="A0ABD3GDE6"/>
<proteinExistence type="predicted"/>
<dbReference type="EMBL" id="JBJQOH010000008">
    <property type="protein sequence ID" value="KAL3676115.1"/>
    <property type="molecule type" value="Genomic_DNA"/>
</dbReference>
<dbReference type="SUPFAM" id="SSF56672">
    <property type="entry name" value="DNA/RNA polymerases"/>
    <property type="match status" value="1"/>
</dbReference>
<dbReference type="Proteomes" id="UP001633002">
    <property type="component" value="Unassembled WGS sequence"/>
</dbReference>
<evidence type="ECO:0008006" key="3">
    <source>
        <dbReference type="Google" id="ProtNLM"/>
    </source>
</evidence>
<organism evidence="1 2">
    <name type="scientific">Riccia sorocarpa</name>
    <dbReference type="NCBI Taxonomy" id="122646"/>
    <lineage>
        <taxon>Eukaryota</taxon>
        <taxon>Viridiplantae</taxon>
        <taxon>Streptophyta</taxon>
        <taxon>Embryophyta</taxon>
        <taxon>Marchantiophyta</taxon>
        <taxon>Marchantiopsida</taxon>
        <taxon>Marchantiidae</taxon>
        <taxon>Marchantiales</taxon>
        <taxon>Ricciaceae</taxon>
        <taxon>Riccia</taxon>
    </lineage>
</organism>
<dbReference type="PANTHER" id="PTHR31635">
    <property type="entry name" value="REVERSE TRANSCRIPTASE DOMAIN-CONTAINING PROTEIN-RELATED"/>
    <property type="match status" value="1"/>
</dbReference>
<reference evidence="1 2" key="1">
    <citation type="submission" date="2024-09" db="EMBL/GenBank/DDBJ databases">
        <title>Chromosome-scale assembly of Riccia sorocarpa.</title>
        <authorList>
            <person name="Paukszto L."/>
        </authorList>
    </citation>
    <scope>NUCLEOTIDE SEQUENCE [LARGE SCALE GENOMIC DNA]</scope>
    <source>
        <strain evidence="1">LP-2024</strain>
        <tissue evidence="1">Aerial parts of the thallus</tissue>
    </source>
</reference>
<accession>A0ABD3GDE6</accession>
<comment type="caution">
    <text evidence="1">The sequence shown here is derived from an EMBL/GenBank/DDBJ whole genome shotgun (WGS) entry which is preliminary data.</text>
</comment>
<evidence type="ECO:0000313" key="1">
    <source>
        <dbReference type="EMBL" id="KAL3676115.1"/>
    </source>
</evidence>
<sequence>MVIISRVGPTRTELSARRCKVKNFPGLLAHDELLWRNIVTISRTGVHRVYISDGGNWLAQIESIHHMGSFVVADHIPISVSVQLTHVEPSQKENSSSYFKLNHNVLKQPDAKAEIQRIWEDHSPDCVDPRKKWSQALRQRDVDCSEGEVSELMELERELHDLEEQESSLWYLRIISKWLKEGEAPTKYFFSLAKSRYTKDRIECLKRENGDTVSRREDIIKMIEAYYSELYDAEAEGLENMLVRRNILQLINRTLSDSDRFKMDELPEGEEIDDAVKSLKRGKAPGLDGVTNDFILNCWEFLREDCIKMIQYFWNNKALLHKDSQGFIKLLAKNDEKEQLRNWRPITLMSCTYKLISKVLARRMKHFLPFLIDSDQTGFVPGRRIDDNILTLR</sequence>
<gene>
    <name evidence="1" type="ORF">R1sor_026063</name>
</gene>
<evidence type="ECO:0000313" key="2">
    <source>
        <dbReference type="Proteomes" id="UP001633002"/>
    </source>
</evidence>
<dbReference type="InterPro" id="IPR043502">
    <property type="entry name" value="DNA/RNA_pol_sf"/>
</dbReference>
<protein>
    <recommendedName>
        <fullName evidence="3">Reverse transcriptase domain-containing protein</fullName>
    </recommendedName>
</protein>